<dbReference type="Gene3D" id="2.60.40.790">
    <property type="match status" value="1"/>
</dbReference>
<dbReference type="SUPFAM" id="SSF49764">
    <property type="entry name" value="HSP20-like chaperones"/>
    <property type="match status" value="1"/>
</dbReference>
<keyword evidence="1" id="KW-0346">Stress response</keyword>
<protein>
    <recommendedName>
        <fullName evidence="5">SHSP domain-containing protein</fullName>
    </recommendedName>
</protein>
<dbReference type="PROSITE" id="PS01031">
    <property type="entry name" value="SHSP"/>
    <property type="match status" value="1"/>
</dbReference>
<feature type="region of interest" description="Disordered" evidence="4">
    <location>
        <begin position="172"/>
        <end position="212"/>
    </location>
</feature>
<dbReference type="GO" id="GO:0051082">
    <property type="term" value="F:unfolded protein binding"/>
    <property type="evidence" value="ECO:0007669"/>
    <property type="project" value="TreeGrafter"/>
</dbReference>
<evidence type="ECO:0000313" key="7">
    <source>
        <dbReference type="Proteomes" id="UP000472263"/>
    </source>
</evidence>
<dbReference type="GO" id="GO:0005737">
    <property type="term" value="C:cytoplasm"/>
    <property type="evidence" value="ECO:0007669"/>
    <property type="project" value="TreeGrafter"/>
</dbReference>
<dbReference type="PANTHER" id="PTHR45640:SF2">
    <property type="entry name" value="HEAT SHOCK PROTEIN BETA-11-RELATED"/>
    <property type="match status" value="1"/>
</dbReference>
<comment type="similarity">
    <text evidence="2 3">Belongs to the small heat shock protein (HSP20) family.</text>
</comment>
<evidence type="ECO:0000256" key="2">
    <source>
        <dbReference type="PROSITE-ProRule" id="PRU00285"/>
    </source>
</evidence>
<proteinExistence type="inferred from homology"/>
<organism evidence="6 7">
    <name type="scientific">Myripristis murdjan</name>
    <name type="common">pinecone soldierfish</name>
    <dbReference type="NCBI Taxonomy" id="586833"/>
    <lineage>
        <taxon>Eukaryota</taxon>
        <taxon>Metazoa</taxon>
        <taxon>Chordata</taxon>
        <taxon>Craniata</taxon>
        <taxon>Vertebrata</taxon>
        <taxon>Euteleostomi</taxon>
        <taxon>Actinopterygii</taxon>
        <taxon>Neopterygii</taxon>
        <taxon>Teleostei</taxon>
        <taxon>Neoteleostei</taxon>
        <taxon>Acanthomorphata</taxon>
        <taxon>Holocentriformes</taxon>
        <taxon>Holocentridae</taxon>
        <taxon>Myripristis</taxon>
    </lineage>
</organism>
<keyword evidence="7" id="KW-1185">Reference proteome</keyword>
<accession>A0A668A4W4</accession>
<evidence type="ECO:0000256" key="1">
    <source>
        <dbReference type="ARBA" id="ARBA00023016"/>
    </source>
</evidence>
<dbReference type="InterPro" id="IPR002068">
    <property type="entry name" value="A-crystallin/Hsp20_dom"/>
</dbReference>
<reference evidence="6" key="1">
    <citation type="submission" date="2019-06" db="EMBL/GenBank/DDBJ databases">
        <authorList>
            <consortium name="Wellcome Sanger Institute Data Sharing"/>
        </authorList>
    </citation>
    <scope>NUCLEOTIDE SEQUENCE [LARGE SCALE GENOMIC DNA]</scope>
</reference>
<evidence type="ECO:0000256" key="3">
    <source>
        <dbReference type="RuleBase" id="RU003616"/>
    </source>
</evidence>
<dbReference type="Ensembl" id="ENSMMDT00005043761.1">
    <property type="protein sequence ID" value="ENSMMDP00005042894.1"/>
    <property type="gene ID" value="ENSMMDG00005019737.1"/>
</dbReference>
<dbReference type="GO" id="GO:0009408">
    <property type="term" value="P:response to heat"/>
    <property type="evidence" value="ECO:0007669"/>
    <property type="project" value="TreeGrafter"/>
</dbReference>
<sequence length="225" mass="25957">MLCSHGLQASFSPSMYFYWPAHRLWPEVQPLLYHHWDLLRTNRQELVDKVQHEIQKETQPIPTTLAVKPVCYKLEDQGEHFGLSLDTEDFSPEELSVKQLGRRLTVSGKTEKKEDRKGSYSYRCQQFRQEFDLPLEVNPEAVTCYLAADGKLHIQAAKAPCAEDTERELTIKRSLEEKTHRQNGTTPESRKGKRPPTCPQVHIDSKDTLQGPVWRNCKNTEVDVA</sequence>
<reference evidence="6" key="3">
    <citation type="submission" date="2025-09" db="UniProtKB">
        <authorList>
            <consortium name="Ensembl"/>
        </authorList>
    </citation>
    <scope>IDENTIFICATION</scope>
</reference>
<dbReference type="InterPro" id="IPR008978">
    <property type="entry name" value="HSP20-like_chaperone"/>
</dbReference>
<feature type="domain" description="SHSP" evidence="5">
    <location>
        <begin position="61"/>
        <end position="174"/>
    </location>
</feature>
<dbReference type="AlphaFoldDB" id="A0A668A4W4"/>
<reference evidence="6" key="2">
    <citation type="submission" date="2025-08" db="UniProtKB">
        <authorList>
            <consortium name="Ensembl"/>
        </authorList>
    </citation>
    <scope>IDENTIFICATION</scope>
</reference>
<evidence type="ECO:0000313" key="6">
    <source>
        <dbReference type="Ensembl" id="ENSMMDP00005042894.1"/>
    </source>
</evidence>
<dbReference type="Pfam" id="PF00011">
    <property type="entry name" value="HSP20"/>
    <property type="match status" value="1"/>
</dbReference>
<dbReference type="PANTHER" id="PTHR45640">
    <property type="entry name" value="HEAT SHOCK PROTEIN HSP-12.2-RELATED"/>
    <property type="match status" value="1"/>
</dbReference>
<dbReference type="PRINTS" id="PR00299">
    <property type="entry name" value="ACRYSTALLIN"/>
</dbReference>
<name>A0A668A4W4_9TELE</name>
<dbReference type="GeneTree" id="ENSGT00670000098179"/>
<dbReference type="InParanoid" id="A0A668A4W4"/>
<dbReference type="Proteomes" id="UP000472263">
    <property type="component" value="Chromosome 9"/>
</dbReference>
<dbReference type="CDD" id="cd06481">
    <property type="entry name" value="ACD_HspB9_like"/>
    <property type="match status" value="1"/>
</dbReference>
<dbReference type="GO" id="GO:0005634">
    <property type="term" value="C:nucleus"/>
    <property type="evidence" value="ECO:0007669"/>
    <property type="project" value="TreeGrafter"/>
</dbReference>
<evidence type="ECO:0000259" key="5">
    <source>
        <dbReference type="PROSITE" id="PS01031"/>
    </source>
</evidence>
<dbReference type="InterPro" id="IPR001436">
    <property type="entry name" value="Alpha-crystallin/sHSP_animal"/>
</dbReference>
<evidence type="ECO:0000256" key="4">
    <source>
        <dbReference type="SAM" id="MobiDB-lite"/>
    </source>
</evidence>
<dbReference type="GO" id="GO:0042026">
    <property type="term" value="P:protein refolding"/>
    <property type="evidence" value="ECO:0007669"/>
    <property type="project" value="TreeGrafter"/>
</dbReference>